<accession>A0A0R3NGT3</accession>
<name>A0A0R3NGT3_9BRAD</name>
<proteinExistence type="predicted"/>
<evidence type="ECO:0000313" key="1">
    <source>
        <dbReference type="EMBL" id="KRR29184.1"/>
    </source>
</evidence>
<sequence length="76" mass="8475">MQRRDYTTFDPVMDDPQADAKSLTNLADVQRSGGKRWASDTMLVADPSNHADGERPAGRACLAIAFELRDDFMIIM</sequence>
<gene>
    <name evidence="1" type="ORF">CQ13_38845</name>
</gene>
<comment type="caution">
    <text evidence="1">The sequence shown here is derived from an EMBL/GenBank/DDBJ whole genome shotgun (WGS) entry which is preliminary data.</text>
</comment>
<keyword evidence="2" id="KW-1185">Reference proteome</keyword>
<reference evidence="1 2" key="1">
    <citation type="submission" date="2014-03" db="EMBL/GenBank/DDBJ databases">
        <title>Bradyrhizobium valentinum sp. nov., isolated from effective nodules of Lupinus mariae-josephae, a lupine endemic of basic-lime soils in Eastern Spain.</title>
        <authorList>
            <person name="Duran D."/>
            <person name="Rey L."/>
            <person name="Navarro A."/>
            <person name="Busquets A."/>
            <person name="Imperial J."/>
            <person name="Ruiz-Argueso T."/>
        </authorList>
    </citation>
    <scope>NUCLEOTIDE SEQUENCE [LARGE SCALE GENOMIC DNA]</scope>
    <source>
        <strain evidence="1 2">Ro19</strain>
    </source>
</reference>
<dbReference type="AlphaFoldDB" id="A0A0R3NGT3"/>
<evidence type="ECO:0000313" key="2">
    <source>
        <dbReference type="Proteomes" id="UP000052023"/>
    </source>
</evidence>
<dbReference type="Proteomes" id="UP000052023">
    <property type="component" value="Unassembled WGS sequence"/>
</dbReference>
<protein>
    <submittedName>
        <fullName evidence="1">Uncharacterized protein</fullName>
    </submittedName>
</protein>
<organism evidence="1 2">
    <name type="scientific">Bradyrhizobium retamae</name>
    <dbReference type="NCBI Taxonomy" id="1300035"/>
    <lineage>
        <taxon>Bacteria</taxon>
        <taxon>Pseudomonadati</taxon>
        <taxon>Pseudomonadota</taxon>
        <taxon>Alphaproteobacteria</taxon>
        <taxon>Hyphomicrobiales</taxon>
        <taxon>Nitrobacteraceae</taxon>
        <taxon>Bradyrhizobium</taxon>
    </lineage>
</organism>
<dbReference type="EMBL" id="LLYA01000039">
    <property type="protein sequence ID" value="KRR29184.1"/>
    <property type="molecule type" value="Genomic_DNA"/>
</dbReference>